<protein>
    <submittedName>
        <fullName evidence="1">Uncharacterized protein</fullName>
    </submittedName>
</protein>
<dbReference type="EMBL" id="JAWWMZ010000022">
    <property type="protein sequence ID" value="MDX4957861.1"/>
    <property type="molecule type" value="Genomic_DNA"/>
</dbReference>
<dbReference type="AlphaFoldDB" id="A0AAJ2R5B0"/>
<dbReference type="RefSeq" id="WP_319076929.1">
    <property type="nucleotide sequence ID" value="NZ_JAWWMZ010000022.1"/>
</dbReference>
<evidence type="ECO:0000313" key="1">
    <source>
        <dbReference type="EMBL" id="MDX4957861.1"/>
    </source>
</evidence>
<evidence type="ECO:0000313" key="2">
    <source>
        <dbReference type="Proteomes" id="UP001287445"/>
    </source>
</evidence>
<gene>
    <name evidence="1" type="ORF">SGN30_30955</name>
</gene>
<name>A0AAJ2R5B0_DELAC</name>
<comment type="caution">
    <text evidence="1">The sequence shown here is derived from an EMBL/GenBank/DDBJ whole genome shotgun (WGS) entry which is preliminary data.</text>
</comment>
<accession>A0AAJ2R5B0</accession>
<sequence length="79" mass="8791">MTHAEIIAAWNAQADHMKQWGALSEQEKLEWAWNCALEKAARACDDLPIPGEFLGNGAWHWEKGCDAAADAIRAMKDKP</sequence>
<dbReference type="Proteomes" id="UP001287445">
    <property type="component" value="Unassembled WGS sequence"/>
</dbReference>
<reference evidence="1" key="1">
    <citation type="submission" date="2023-11" db="EMBL/GenBank/DDBJ databases">
        <title>Identification and selenium tolerance of Delftia acidovorans R3-25.</title>
        <authorList>
            <person name="Zhang S."/>
            <person name="Liu Y."/>
            <person name="Guo Y."/>
        </authorList>
    </citation>
    <scope>NUCLEOTIDE SEQUENCE</scope>
    <source>
        <strain evidence="1">R3-25</strain>
    </source>
</reference>
<proteinExistence type="predicted"/>
<organism evidence="1 2">
    <name type="scientific">Delftia acidovorans</name>
    <name type="common">Pseudomonas acidovorans</name>
    <name type="synonym">Comamonas acidovorans</name>
    <dbReference type="NCBI Taxonomy" id="80866"/>
    <lineage>
        <taxon>Bacteria</taxon>
        <taxon>Pseudomonadati</taxon>
        <taxon>Pseudomonadota</taxon>
        <taxon>Betaproteobacteria</taxon>
        <taxon>Burkholderiales</taxon>
        <taxon>Comamonadaceae</taxon>
        <taxon>Delftia</taxon>
    </lineage>
</organism>